<name>A0AC61R6Z8_9FIRM</name>
<comment type="caution">
    <text evidence="1">The sequence shown here is derived from an EMBL/GenBank/DDBJ whole genome shotgun (WGS) entry which is preliminary data.</text>
</comment>
<proteinExistence type="predicted"/>
<sequence>MKIEVIEMNGKKGLVLGGGGARGSYEVGVCMALKELGYTFDVVTGVSIGALIGAIVVQDGVDRLVPWISNMRQSSLSNNLFVYPNQYNAKSFIRRDFNEFLEQFMKGGPDVSGLQNEYLKIFDYDAFQNAPVDFACLSFNLNQNKLVAFEKKDMGPEDFVPKLFSSTAYFPAYQLIRIGEDYYADGGYEQTLPVDQCVKMGAEDLVVVDLAEPGEKVAKISTPHIRIRPLMKLHSVLDFEAKDMVPEMREGYFETLKYLDQAPGYLYTFFEEDWKLMQRVEKACLKLLLREGRIGMLTQFNDAMEMVYDYFLHFQPQPLKNKYSDDYIVGRLLEVLGILCNIPMERQYHFKDFLRLILAHFNHFYEDPNKVEYPWRFEAMERKGVQDYVVFFHSALLYFHGSLPPAFDCMKEKFAPCFYVAQAWRVMETTQILLEL</sequence>
<reference evidence="1" key="1">
    <citation type="submission" date="2019-04" db="EMBL/GenBank/DDBJ databases">
        <title>Microbes associate with the intestines of laboratory mice.</title>
        <authorList>
            <person name="Navarre W."/>
            <person name="Wong E."/>
            <person name="Huang K."/>
            <person name="Tropini C."/>
            <person name="Ng K."/>
            <person name="Yu B."/>
        </authorList>
    </citation>
    <scope>NUCLEOTIDE SEQUENCE</scope>
    <source>
        <strain evidence="1">NM09_H32</strain>
    </source>
</reference>
<protein>
    <submittedName>
        <fullName evidence="1">Uncharacterized protein</fullName>
    </submittedName>
</protein>
<organism evidence="1 2">
    <name type="scientific">Dubosiella muris</name>
    <dbReference type="NCBI Taxonomy" id="3038133"/>
    <lineage>
        <taxon>Bacteria</taxon>
        <taxon>Bacillati</taxon>
        <taxon>Bacillota</taxon>
        <taxon>Erysipelotrichia</taxon>
        <taxon>Erysipelotrichales</taxon>
        <taxon>Erysipelotrichaceae</taxon>
        <taxon>Dubosiella</taxon>
    </lineage>
</organism>
<gene>
    <name evidence="1" type="ORF">E5336_07865</name>
</gene>
<keyword evidence="2" id="KW-1185">Reference proteome</keyword>
<accession>A0AC61R6Z8</accession>
<dbReference type="Proteomes" id="UP000308836">
    <property type="component" value="Unassembled WGS sequence"/>
</dbReference>
<dbReference type="EMBL" id="SRYG01000015">
    <property type="protein sequence ID" value="TGY65599.1"/>
    <property type="molecule type" value="Genomic_DNA"/>
</dbReference>
<evidence type="ECO:0000313" key="2">
    <source>
        <dbReference type="Proteomes" id="UP000308836"/>
    </source>
</evidence>
<evidence type="ECO:0000313" key="1">
    <source>
        <dbReference type="EMBL" id="TGY65599.1"/>
    </source>
</evidence>